<evidence type="ECO:0000256" key="1">
    <source>
        <dbReference type="SAM" id="MobiDB-lite"/>
    </source>
</evidence>
<feature type="region of interest" description="Disordered" evidence="1">
    <location>
        <begin position="33"/>
        <end position="64"/>
    </location>
</feature>
<dbReference type="EMBL" id="JAJEPU010000023">
    <property type="protein sequence ID" value="MCC2164990.1"/>
    <property type="molecule type" value="Genomic_DNA"/>
</dbReference>
<feature type="compositionally biased region" description="Low complexity" evidence="1">
    <location>
        <begin position="33"/>
        <end position="48"/>
    </location>
</feature>
<reference evidence="2" key="1">
    <citation type="submission" date="2021-10" db="EMBL/GenBank/DDBJ databases">
        <title>Anaerobic single-cell dispensing facilitates the cultivation of human gut bacteria.</title>
        <authorList>
            <person name="Afrizal A."/>
        </authorList>
    </citation>
    <scope>NUCLEOTIDE SEQUENCE</scope>
    <source>
        <strain evidence="2">CLA-AA-H274</strain>
    </source>
</reference>
<evidence type="ECO:0000313" key="2">
    <source>
        <dbReference type="EMBL" id="MCC2164990.1"/>
    </source>
</evidence>
<organism evidence="2 3">
    <name type="scientific">Brotaphodocola catenula</name>
    <dbReference type="NCBI Taxonomy" id="2885361"/>
    <lineage>
        <taxon>Bacteria</taxon>
        <taxon>Bacillati</taxon>
        <taxon>Bacillota</taxon>
        <taxon>Clostridia</taxon>
        <taxon>Lachnospirales</taxon>
        <taxon>Lachnospiraceae</taxon>
        <taxon>Brotaphodocola</taxon>
    </lineage>
</organism>
<dbReference type="PANTHER" id="PTHR33361:SF2">
    <property type="entry name" value="DUF885 DOMAIN-CONTAINING PROTEIN"/>
    <property type="match status" value="1"/>
</dbReference>
<dbReference type="InterPro" id="IPR010281">
    <property type="entry name" value="DUF885"/>
</dbReference>
<proteinExistence type="predicted"/>
<dbReference type="RefSeq" id="WP_308451439.1">
    <property type="nucleotide sequence ID" value="NZ_JAJEPU010000023.1"/>
</dbReference>
<accession>A0AAE3ASS6</accession>
<keyword evidence="3" id="KW-1185">Reference proteome</keyword>
<evidence type="ECO:0000313" key="3">
    <source>
        <dbReference type="Proteomes" id="UP001198962"/>
    </source>
</evidence>
<sequence length="622" mass="70764">MKQSRKRIFYRVLAILLTVVCMTGCLPQIFRPSENSHSSQNSSQTASTLDSPESSSREYEQYDEQKLAEQKHFSEVEDELFKWEASRSLLDLHFLLRNPSDAGIDSAKHLYAPVSLSELKQNRTDRETIKETLDSFSPSLLTDEQKLTLQILQSFLRTESKSDGLELYAQPLAPTIGIQAQLPVLLCEYPFYSREDVENYFKLLGELGDYYGQILAFEQQKAEAGLMMSDASLERVISSCEGYLLVPGNNFMIDSFNSRLDDIGDLSEDEKQTFRQKNAELLESDFVPAYQTLIDGLTALKGTGKNEKGQCGYPNGRRYYEYQVFSATGTSYSSLSDLLSAIEDSIRDSLLESSEILKRRPELQESFLNPEFRQKDAPAIMEEIKAQTLQDFPALPECNYTIREVPKALELSLSPAFYLTSAIDDIENNVIYINHSDRYASQPLYSLIAHEGYPGHLYQTVYFHSQNESSLRKILSFPGYTEGWATYVEQYAYTLDNGLDSDLGKLISANASASLGIQACLDLYVNAYGWEIPQIEEYLSDYYEKPEEVASALFETLVDNPANALSYYVGFLEFNQMRKTAEKKLGERFSLMEFHRFLLDMGNAPFDVIGPYFSAWLNDQKF</sequence>
<dbReference type="AlphaFoldDB" id="A0AAE3ASS6"/>
<dbReference type="Proteomes" id="UP001198962">
    <property type="component" value="Unassembled WGS sequence"/>
</dbReference>
<comment type="caution">
    <text evidence="2">The sequence shown here is derived from an EMBL/GenBank/DDBJ whole genome shotgun (WGS) entry which is preliminary data.</text>
</comment>
<dbReference type="PANTHER" id="PTHR33361">
    <property type="entry name" value="GLR0591 PROTEIN"/>
    <property type="match status" value="1"/>
</dbReference>
<dbReference type="Pfam" id="PF05960">
    <property type="entry name" value="DUF885"/>
    <property type="match status" value="1"/>
</dbReference>
<feature type="compositionally biased region" description="Basic and acidic residues" evidence="1">
    <location>
        <begin position="55"/>
        <end position="64"/>
    </location>
</feature>
<gene>
    <name evidence="2" type="ORF">LKD32_08870</name>
</gene>
<protein>
    <submittedName>
        <fullName evidence="2">DUF885 domain-containing protein</fullName>
    </submittedName>
</protein>
<name>A0AAE3ASS6_9FIRM</name>